<dbReference type="InterPro" id="IPR000843">
    <property type="entry name" value="HTH_LacI"/>
</dbReference>
<dbReference type="SMART" id="SM00354">
    <property type="entry name" value="HTH_LACI"/>
    <property type="match status" value="1"/>
</dbReference>
<feature type="domain" description="HTH lacI-type" evidence="5">
    <location>
        <begin position="2"/>
        <end position="56"/>
    </location>
</feature>
<evidence type="ECO:0000256" key="4">
    <source>
        <dbReference type="ARBA" id="ARBA00023163"/>
    </source>
</evidence>
<dbReference type="Gene3D" id="1.10.260.40">
    <property type="entry name" value="lambda repressor-like DNA-binding domains"/>
    <property type="match status" value="1"/>
</dbReference>
<evidence type="ECO:0000256" key="1">
    <source>
        <dbReference type="ARBA" id="ARBA00022491"/>
    </source>
</evidence>
<reference evidence="7" key="1">
    <citation type="journal article" date="2019" name="Int. J. Syst. Evol. Microbiol.">
        <title>The Global Catalogue of Microorganisms (GCM) 10K type strain sequencing project: providing services to taxonomists for standard genome sequencing and annotation.</title>
        <authorList>
            <consortium name="The Broad Institute Genomics Platform"/>
            <consortium name="The Broad Institute Genome Sequencing Center for Infectious Disease"/>
            <person name="Wu L."/>
            <person name="Ma J."/>
        </authorList>
    </citation>
    <scope>NUCLEOTIDE SEQUENCE [LARGE SCALE GENOMIC DNA]</scope>
    <source>
        <strain evidence="7">JCM 3366</strain>
    </source>
</reference>
<dbReference type="InterPro" id="IPR001761">
    <property type="entry name" value="Peripla_BP/Lac1_sug-bd_dom"/>
</dbReference>
<dbReference type="Pfam" id="PF00356">
    <property type="entry name" value="LacI"/>
    <property type="match status" value="1"/>
</dbReference>
<protein>
    <submittedName>
        <fullName evidence="6">LacI family DNA-binding transcriptional regulator</fullName>
    </submittedName>
</protein>
<organism evidence="6 7">
    <name type="scientific">Nitratireductor kimnyeongensis</name>
    <dbReference type="NCBI Taxonomy" id="430679"/>
    <lineage>
        <taxon>Bacteria</taxon>
        <taxon>Pseudomonadati</taxon>
        <taxon>Pseudomonadota</taxon>
        <taxon>Alphaproteobacteria</taxon>
        <taxon>Hyphomicrobiales</taxon>
        <taxon>Phyllobacteriaceae</taxon>
        <taxon>Nitratireductor</taxon>
    </lineage>
</organism>
<dbReference type="SUPFAM" id="SSF47413">
    <property type="entry name" value="lambda repressor-like DNA-binding domains"/>
    <property type="match status" value="1"/>
</dbReference>
<keyword evidence="1" id="KW-0678">Repressor</keyword>
<keyword evidence="3 6" id="KW-0238">DNA-binding</keyword>
<gene>
    <name evidence="6" type="ORF">ACFPOD_17080</name>
</gene>
<sequence length="341" mass="36329">MAKIKDVAAKAGVSTATVSHVINGSRTVSPATTKKVRAAIKALKYRPHGIARSLRVAQTGTIAVLISDISNPFFADFVRGVEDAAHQSGERYHLLLCNTEESTERERRALDLVLERRIDGIIMAPAGGNEEILIDLAESGMPLIFGDRELKGVPADTVVADNVAAAAELTRHLISLGHERIALLEADLNASAIDERTAGFRQALAKAGLKLDPRHVGRSPSNVVDAEAAGKALLGTEPRPDAVFCTNNFMTLGMMQAVMSAGLRCPQDIAVVGFDDFPWAAAFSPRLTVVAQPAHEIGREAAALLFDRLSGRRTGDPVQLTLATRLIVRDSCGAGLKSSRS</sequence>
<dbReference type="PANTHER" id="PTHR30146">
    <property type="entry name" value="LACI-RELATED TRANSCRIPTIONAL REPRESSOR"/>
    <property type="match status" value="1"/>
</dbReference>
<dbReference type="GO" id="GO:0003677">
    <property type="term" value="F:DNA binding"/>
    <property type="evidence" value="ECO:0007669"/>
    <property type="project" value="UniProtKB-KW"/>
</dbReference>
<dbReference type="Gene3D" id="3.40.50.2300">
    <property type="match status" value="2"/>
</dbReference>
<evidence type="ECO:0000256" key="2">
    <source>
        <dbReference type="ARBA" id="ARBA00023015"/>
    </source>
</evidence>
<name>A0ABW0TD35_9HYPH</name>
<evidence type="ECO:0000313" key="6">
    <source>
        <dbReference type="EMBL" id="MFC5586830.1"/>
    </source>
</evidence>
<dbReference type="EMBL" id="JBHSNB010000004">
    <property type="protein sequence ID" value="MFC5586830.1"/>
    <property type="molecule type" value="Genomic_DNA"/>
</dbReference>
<evidence type="ECO:0000256" key="3">
    <source>
        <dbReference type="ARBA" id="ARBA00023125"/>
    </source>
</evidence>
<keyword evidence="4" id="KW-0804">Transcription</keyword>
<dbReference type="PRINTS" id="PR00036">
    <property type="entry name" value="HTHLACI"/>
</dbReference>
<proteinExistence type="predicted"/>
<dbReference type="Pfam" id="PF00532">
    <property type="entry name" value="Peripla_BP_1"/>
    <property type="match status" value="1"/>
</dbReference>
<dbReference type="CDD" id="cd01392">
    <property type="entry name" value="HTH_LacI"/>
    <property type="match status" value="1"/>
</dbReference>
<accession>A0ABW0TD35</accession>
<keyword evidence="7" id="KW-1185">Reference proteome</keyword>
<dbReference type="PANTHER" id="PTHR30146:SF148">
    <property type="entry name" value="HTH-TYPE TRANSCRIPTIONAL REPRESSOR PURR-RELATED"/>
    <property type="match status" value="1"/>
</dbReference>
<dbReference type="PROSITE" id="PS50932">
    <property type="entry name" value="HTH_LACI_2"/>
    <property type="match status" value="1"/>
</dbReference>
<evidence type="ECO:0000313" key="7">
    <source>
        <dbReference type="Proteomes" id="UP001596107"/>
    </source>
</evidence>
<dbReference type="InterPro" id="IPR010982">
    <property type="entry name" value="Lambda_DNA-bd_dom_sf"/>
</dbReference>
<dbReference type="PROSITE" id="PS00356">
    <property type="entry name" value="HTH_LACI_1"/>
    <property type="match status" value="1"/>
</dbReference>
<dbReference type="InterPro" id="IPR028082">
    <property type="entry name" value="Peripla_BP_I"/>
</dbReference>
<dbReference type="CDD" id="cd19977">
    <property type="entry name" value="PBP1_EndR-like"/>
    <property type="match status" value="1"/>
</dbReference>
<keyword evidence="2" id="KW-0805">Transcription regulation</keyword>
<dbReference type="Proteomes" id="UP001596107">
    <property type="component" value="Unassembled WGS sequence"/>
</dbReference>
<dbReference type="SUPFAM" id="SSF53822">
    <property type="entry name" value="Periplasmic binding protein-like I"/>
    <property type="match status" value="1"/>
</dbReference>
<dbReference type="RefSeq" id="WP_223022094.1">
    <property type="nucleotide sequence ID" value="NZ_CP078143.1"/>
</dbReference>
<evidence type="ECO:0000259" key="5">
    <source>
        <dbReference type="PROSITE" id="PS50932"/>
    </source>
</evidence>
<comment type="caution">
    <text evidence="6">The sequence shown here is derived from an EMBL/GenBank/DDBJ whole genome shotgun (WGS) entry which is preliminary data.</text>
</comment>